<keyword evidence="1" id="KW-0547">Nucleotide-binding</keyword>
<dbReference type="Pfam" id="PF05970">
    <property type="entry name" value="PIF1"/>
    <property type="match status" value="1"/>
</dbReference>
<keyword evidence="1" id="KW-0233">DNA recombination</keyword>
<keyword evidence="1" id="KW-0378">Hydrolase</keyword>
<dbReference type="GO" id="GO:0003677">
    <property type="term" value="F:DNA binding"/>
    <property type="evidence" value="ECO:0007669"/>
    <property type="project" value="UniProtKB-KW"/>
</dbReference>
<dbReference type="EMBL" id="BQNB010017538">
    <property type="protein sequence ID" value="GJT64367.1"/>
    <property type="molecule type" value="Genomic_DNA"/>
</dbReference>
<gene>
    <name evidence="3" type="ORF">Tco_1015847</name>
</gene>
<dbReference type="Gene3D" id="2.40.50.140">
    <property type="entry name" value="Nucleic acid-binding proteins"/>
    <property type="match status" value="2"/>
</dbReference>
<comment type="caution">
    <text evidence="3">The sequence shown here is derived from an EMBL/GenBank/DDBJ whole genome shotgun (WGS) entry which is preliminary data.</text>
</comment>
<keyword evidence="1" id="KW-0347">Helicase</keyword>
<reference evidence="3" key="1">
    <citation type="journal article" date="2022" name="Int. J. Mol. Sci.">
        <title>Draft Genome of Tanacetum Coccineum: Genomic Comparison of Closely Related Tanacetum-Family Plants.</title>
        <authorList>
            <person name="Yamashiro T."/>
            <person name="Shiraishi A."/>
            <person name="Nakayama K."/>
            <person name="Satake H."/>
        </authorList>
    </citation>
    <scope>NUCLEOTIDE SEQUENCE</scope>
</reference>
<keyword evidence="1" id="KW-0227">DNA damage</keyword>
<reference evidence="3" key="2">
    <citation type="submission" date="2022-01" db="EMBL/GenBank/DDBJ databases">
        <authorList>
            <person name="Yamashiro T."/>
            <person name="Shiraishi A."/>
            <person name="Satake H."/>
            <person name="Nakayama K."/>
        </authorList>
    </citation>
    <scope>NUCLEOTIDE SEQUENCE</scope>
</reference>
<name>A0ABQ5FM17_9ASTR</name>
<keyword evidence="1" id="KW-0067">ATP-binding</keyword>
<keyword evidence="3" id="KW-0238">DNA-binding</keyword>
<evidence type="ECO:0000313" key="3">
    <source>
        <dbReference type="EMBL" id="GJT64367.1"/>
    </source>
</evidence>
<dbReference type="InterPro" id="IPR012340">
    <property type="entry name" value="NA-bd_OB-fold"/>
</dbReference>
<protein>
    <recommendedName>
        <fullName evidence="1">ATP-dependent DNA helicase</fullName>
        <ecNumber evidence="1">5.6.2.3</ecNumber>
    </recommendedName>
</protein>
<evidence type="ECO:0000313" key="4">
    <source>
        <dbReference type="Proteomes" id="UP001151760"/>
    </source>
</evidence>
<feature type="domain" description="DNA helicase Pif1-like DEAD-box helicase" evidence="2">
    <location>
        <begin position="125"/>
        <end position="228"/>
    </location>
</feature>
<organism evidence="3 4">
    <name type="scientific">Tanacetum coccineum</name>
    <dbReference type="NCBI Taxonomy" id="301880"/>
    <lineage>
        <taxon>Eukaryota</taxon>
        <taxon>Viridiplantae</taxon>
        <taxon>Streptophyta</taxon>
        <taxon>Embryophyta</taxon>
        <taxon>Tracheophyta</taxon>
        <taxon>Spermatophyta</taxon>
        <taxon>Magnoliopsida</taxon>
        <taxon>eudicotyledons</taxon>
        <taxon>Gunneridae</taxon>
        <taxon>Pentapetalae</taxon>
        <taxon>asterids</taxon>
        <taxon>campanulids</taxon>
        <taxon>Asterales</taxon>
        <taxon>Asteraceae</taxon>
        <taxon>Asteroideae</taxon>
        <taxon>Anthemideae</taxon>
        <taxon>Anthemidinae</taxon>
        <taxon>Tanacetum</taxon>
    </lineage>
</organism>
<dbReference type="EC" id="5.6.2.3" evidence="1"/>
<dbReference type="Proteomes" id="UP001151760">
    <property type="component" value="Unassembled WGS sequence"/>
</dbReference>
<comment type="similarity">
    <text evidence="1">Belongs to the helicase family.</text>
</comment>
<proteinExistence type="inferred from homology"/>
<comment type="cofactor">
    <cofactor evidence="1">
        <name>Mg(2+)</name>
        <dbReference type="ChEBI" id="CHEBI:18420"/>
    </cofactor>
</comment>
<accession>A0ABQ5FM17</accession>
<evidence type="ECO:0000259" key="2">
    <source>
        <dbReference type="Pfam" id="PF05970"/>
    </source>
</evidence>
<keyword evidence="4" id="KW-1185">Reference proteome</keyword>
<sequence>MQATVRMALVNQFKDRLKEESAVTLEGYSLGEIQPKFRMVKKALRLSFLSSTKVEPCPDFSGSFYGFDFRGYRSITDLQQEDDSQFDVIGHVTACEDLDMYDKNSKSGKKKPLTLVDHEGNELQCTLWSAFAQQFNDFLNTCADHGKIILVLPVLEDEVLPVIPKGSRQDIVSASLKQSYLWDHCKVLKLTKNMRLTTGAHPEDVTEIREFVELILKVGDGELGEENDAR</sequence>
<evidence type="ECO:0000256" key="1">
    <source>
        <dbReference type="RuleBase" id="RU363044"/>
    </source>
</evidence>
<dbReference type="InterPro" id="IPR010285">
    <property type="entry name" value="DNA_helicase_pif1-like_DEAD"/>
</dbReference>
<comment type="catalytic activity">
    <reaction evidence="1">
        <text>ATP + H2O = ADP + phosphate + H(+)</text>
        <dbReference type="Rhea" id="RHEA:13065"/>
        <dbReference type="ChEBI" id="CHEBI:15377"/>
        <dbReference type="ChEBI" id="CHEBI:15378"/>
        <dbReference type="ChEBI" id="CHEBI:30616"/>
        <dbReference type="ChEBI" id="CHEBI:43474"/>
        <dbReference type="ChEBI" id="CHEBI:456216"/>
        <dbReference type="EC" id="5.6.2.3"/>
    </reaction>
</comment>
<keyword evidence="1" id="KW-0234">DNA repair</keyword>
<dbReference type="SUPFAM" id="SSF50249">
    <property type="entry name" value="Nucleic acid-binding proteins"/>
    <property type="match status" value="2"/>
</dbReference>